<evidence type="ECO:0000259" key="2">
    <source>
        <dbReference type="Pfam" id="PF00460"/>
    </source>
</evidence>
<dbReference type="PANTHER" id="PTHR30435">
    <property type="entry name" value="FLAGELLAR PROTEIN"/>
    <property type="match status" value="1"/>
</dbReference>
<feature type="domain" description="Flagellar hook protein FlgE/F/G-like D1" evidence="4">
    <location>
        <begin position="125"/>
        <end position="173"/>
    </location>
</feature>
<dbReference type="SUPFAM" id="SSF117143">
    <property type="entry name" value="Flagellar hook protein flgE"/>
    <property type="match status" value="1"/>
</dbReference>
<evidence type="ECO:0000313" key="5">
    <source>
        <dbReference type="EMBL" id="RAV17372.1"/>
    </source>
</evidence>
<comment type="caution">
    <text evidence="5">The sequence shown here is derived from an EMBL/GenBank/DDBJ whole genome shotgun (WGS) entry which is preliminary data.</text>
</comment>
<evidence type="ECO:0000256" key="1">
    <source>
        <dbReference type="ARBA" id="ARBA00009677"/>
    </source>
</evidence>
<proteinExistence type="inferred from homology"/>
<keyword evidence="5" id="KW-0969">Cilium</keyword>
<keyword evidence="5" id="KW-0966">Cell projection</keyword>
<evidence type="ECO:0000259" key="4">
    <source>
        <dbReference type="Pfam" id="PF22692"/>
    </source>
</evidence>
<organism evidence="5 6">
    <name type="scientific">Paenibacillus contaminans</name>
    <dbReference type="NCBI Taxonomy" id="450362"/>
    <lineage>
        <taxon>Bacteria</taxon>
        <taxon>Bacillati</taxon>
        <taxon>Bacillota</taxon>
        <taxon>Bacilli</taxon>
        <taxon>Bacillales</taxon>
        <taxon>Paenibacillaceae</taxon>
        <taxon>Paenibacillus</taxon>
    </lineage>
</organism>
<dbReference type="Pfam" id="PF22692">
    <property type="entry name" value="LlgE_F_G_D1"/>
    <property type="match status" value="1"/>
</dbReference>
<dbReference type="InterPro" id="IPR019776">
    <property type="entry name" value="Flagellar_basal_body_rod_CS"/>
</dbReference>
<dbReference type="InterPro" id="IPR010930">
    <property type="entry name" value="Flg_bb/hook_C_dom"/>
</dbReference>
<feature type="domain" description="Flagellar basal body rod protein N-terminal" evidence="2">
    <location>
        <begin position="5"/>
        <end position="35"/>
    </location>
</feature>
<evidence type="ECO:0000313" key="6">
    <source>
        <dbReference type="Proteomes" id="UP000250369"/>
    </source>
</evidence>
<name>A0A329MCQ1_9BACL</name>
<feature type="domain" description="Flagellar basal-body/hook protein C-terminal" evidence="3">
    <location>
        <begin position="256"/>
        <end position="299"/>
    </location>
</feature>
<dbReference type="PROSITE" id="PS00588">
    <property type="entry name" value="FLAGELLA_BB_ROD"/>
    <property type="match status" value="1"/>
</dbReference>
<dbReference type="InterPro" id="IPR001444">
    <property type="entry name" value="Flag_bb_rod_N"/>
</dbReference>
<dbReference type="InterPro" id="IPR053967">
    <property type="entry name" value="LlgE_F_G-like_D1"/>
</dbReference>
<dbReference type="OrthoDB" id="9800375at2"/>
<dbReference type="EMBL" id="QMFB01000019">
    <property type="protein sequence ID" value="RAV17372.1"/>
    <property type="molecule type" value="Genomic_DNA"/>
</dbReference>
<dbReference type="AlphaFoldDB" id="A0A329MCQ1"/>
<dbReference type="PANTHER" id="PTHR30435:SF19">
    <property type="entry name" value="FLAGELLAR BASAL-BODY ROD PROTEIN FLGG"/>
    <property type="match status" value="1"/>
</dbReference>
<sequence length="304" mass="33301">MLRGLYTAAAGMISQQRKHDTITNNIANINTPGFKQGNAVSRSFPEMLIAMSVGGQDSPISSPIGRINTGVMAEEELSIYLQGDLQETKNPFDLALISNIQVPGIAFDGAGKYITPDGERIYQPQAFFTVQDTNGENRYSRNGRFTVDSDGQLITPEGYRVLGQDGQPIVLTDNTDPANPVLLSDATIGPQGQFLDVVNGQPLNDANGNPISLLISRVDNPNRLIREGNGVYRLNEEDAAQVVPIVNMNEQVQVEQGYIERSNVDPTQSMIDMTSALRAYETNQKMVQFYDKSMEKAVNEVGRV</sequence>
<comment type="similarity">
    <text evidence="1">Belongs to the flagella basal body rod proteins family.</text>
</comment>
<dbReference type="RefSeq" id="WP_113034223.1">
    <property type="nucleotide sequence ID" value="NZ_QMFB01000019.1"/>
</dbReference>
<keyword evidence="6" id="KW-1185">Reference proteome</keyword>
<dbReference type="Proteomes" id="UP000250369">
    <property type="component" value="Unassembled WGS sequence"/>
</dbReference>
<dbReference type="Pfam" id="PF00460">
    <property type="entry name" value="Flg_bb_rod"/>
    <property type="match status" value="1"/>
</dbReference>
<evidence type="ECO:0000259" key="3">
    <source>
        <dbReference type="Pfam" id="PF06429"/>
    </source>
</evidence>
<dbReference type="GO" id="GO:0009288">
    <property type="term" value="C:bacterial-type flagellum"/>
    <property type="evidence" value="ECO:0007669"/>
    <property type="project" value="TreeGrafter"/>
</dbReference>
<accession>A0A329MCQ1</accession>
<dbReference type="InterPro" id="IPR037925">
    <property type="entry name" value="FlgE/F/G-like"/>
</dbReference>
<protein>
    <submittedName>
        <fullName evidence="5">Flagellar hook-basal body protein</fullName>
    </submittedName>
</protein>
<dbReference type="Pfam" id="PF06429">
    <property type="entry name" value="Flg_bbr_C"/>
    <property type="match status" value="1"/>
</dbReference>
<reference evidence="5 6" key="1">
    <citation type="journal article" date="2009" name="Int. J. Syst. Evol. Microbiol.">
        <title>Paenibacillus contaminans sp. nov., isolated from a contaminated laboratory plate.</title>
        <authorList>
            <person name="Chou J.H."/>
            <person name="Lee J.H."/>
            <person name="Lin M.C."/>
            <person name="Chang P.S."/>
            <person name="Arun A.B."/>
            <person name="Young C.C."/>
            <person name="Chen W.M."/>
        </authorList>
    </citation>
    <scope>NUCLEOTIDE SEQUENCE [LARGE SCALE GENOMIC DNA]</scope>
    <source>
        <strain evidence="5 6">CKOBP-6</strain>
    </source>
</reference>
<gene>
    <name evidence="5" type="ORF">DQG23_27410</name>
</gene>
<keyword evidence="5" id="KW-0282">Flagellum</keyword>
<dbReference type="GO" id="GO:0071978">
    <property type="term" value="P:bacterial-type flagellum-dependent swarming motility"/>
    <property type="evidence" value="ECO:0007669"/>
    <property type="project" value="TreeGrafter"/>
</dbReference>